<evidence type="ECO:0000313" key="1">
    <source>
        <dbReference type="EMBL" id="KFE36171.1"/>
    </source>
</evidence>
<dbReference type="AlphaFoldDB" id="A0A085TZM4"/>
<protein>
    <submittedName>
        <fullName evidence="1">Uncharacterized protein</fullName>
    </submittedName>
</protein>
<reference evidence="2" key="1">
    <citation type="submission" date="2013-04" db="EMBL/GenBank/DDBJ databases">
        <title>Thioclava sp. 13D2W-2 Genome Sequencing.</title>
        <authorList>
            <person name="Lai Q."/>
            <person name="Li G."/>
            <person name="Shao Z."/>
        </authorList>
    </citation>
    <scope>NUCLEOTIDE SEQUENCE [LARGE SCALE GENOMIC DNA]</scope>
    <source>
        <strain evidence="2">13D2W-2</strain>
    </source>
</reference>
<sequence>MHQLNLITETELLQIYGFETSLLRLRDDFRLIIHSVAQRARKEHSLWALISAGYVQFLKYIFPEQTHHINILNVIARFRPFTVLGINGAGYLRRNIYEIAYFVELRVLHRHHISIATTKI</sequence>
<reference evidence="1 2" key="2">
    <citation type="journal article" date="2015" name="Antonie Van Leeuwenhoek">
        <title>Thioclava indica sp. nov., isolated from surface seawater of the Indian Ocean.</title>
        <authorList>
            <person name="Liu Y."/>
            <person name="Lai Q."/>
            <person name="Du J."/>
            <person name="Xu H."/>
            <person name="Jiang L."/>
            <person name="Shao Z."/>
        </authorList>
    </citation>
    <scope>NUCLEOTIDE SEQUENCE [LARGE SCALE GENOMIC DNA]</scope>
    <source>
        <strain evidence="1 2">13D2W-2</strain>
    </source>
</reference>
<name>A0A085TZM4_9RHOB</name>
<dbReference type="Proteomes" id="UP000028607">
    <property type="component" value="Unassembled WGS sequence"/>
</dbReference>
<organism evidence="1 2">
    <name type="scientific">Thioclava atlantica</name>
    <dbReference type="NCBI Taxonomy" id="1317124"/>
    <lineage>
        <taxon>Bacteria</taxon>
        <taxon>Pseudomonadati</taxon>
        <taxon>Pseudomonadota</taxon>
        <taxon>Alphaproteobacteria</taxon>
        <taxon>Rhodobacterales</taxon>
        <taxon>Paracoccaceae</taxon>
        <taxon>Thioclava</taxon>
    </lineage>
</organism>
<comment type="caution">
    <text evidence="1">The sequence shown here is derived from an EMBL/GenBank/DDBJ whole genome shotgun (WGS) entry which is preliminary data.</text>
</comment>
<keyword evidence="2" id="KW-1185">Reference proteome</keyword>
<dbReference type="EMBL" id="AQRC01000002">
    <property type="protein sequence ID" value="KFE36171.1"/>
    <property type="molecule type" value="Genomic_DNA"/>
</dbReference>
<accession>A0A085TZM4</accession>
<gene>
    <name evidence="1" type="ORF">DW2_02634</name>
</gene>
<evidence type="ECO:0000313" key="2">
    <source>
        <dbReference type="Proteomes" id="UP000028607"/>
    </source>
</evidence>
<proteinExistence type="predicted"/>